<protein>
    <submittedName>
        <fullName evidence="4">Ribonuclease P protein subunit p38</fullName>
    </submittedName>
</protein>
<name>A0AA97K1Z0_EUBMA</name>
<organism evidence="3 4">
    <name type="scientific">Eublepharis macularius</name>
    <name type="common">Leopard gecko</name>
    <name type="synonym">Cyrtodactylus macularius</name>
    <dbReference type="NCBI Taxonomy" id="481883"/>
    <lineage>
        <taxon>Eukaryota</taxon>
        <taxon>Metazoa</taxon>
        <taxon>Chordata</taxon>
        <taxon>Craniata</taxon>
        <taxon>Vertebrata</taxon>
        <taxon>Euteleostomi</taxon>
        <taxon>Lepidosauria</taxon>
        <taxon>Squamata</taxon>
        <taxon>Bifurcata</taxon>
        <taxon>Gekkota</taxon>
        <taxon>Eublepharidae</taxon>
        <taxon>Eublepharinae</taxon>
        <taxon>Eublepharis</taxon>
    </lineage>
</organism>
<dbReference type="GeneID" id="129337650"/>
<dbReference type="GO" id="GO:0005655">
    <property type="term" value="C:nucleolar ribonuclease P complex"/>
    <property type="evidence" value="ECO:0007669"/>
    <property type="project" value="InterPro"/>
</dbReference>
<dbReference type="Proteomes" id="UP001190640">
    <property type="component" value="Chromosome 11"/>
</dbReference>
<dbReference type="GO" id="GO:0001650">
    <property type="term" value="C:fibrillar center"/>
    <property type="evidence" value="ECO:0007669"/>
    <property type="project" value="TreeGrafter"/>
</dbReference>
<accession>A0AA97K1Z0</accession>
<dbReference type="GO" id="GO:0004526">
    <property type="term" value="F:ribonuclease P activity"/>
    <property type="evidence" value="ECO:0007669"/>
    <property type="project" value="TreeGrafter"/>
</dbReference>
<feature type="domain" description="Ribosomal protein eL8/eL30/eS12/Gadd45" evidence="2">
    <location>
        <begin position="104"/>
        <end position="178"/>
    </location>
</feature>
<sequence>MPAQGMKGSVRKSKQIIVKTSLNSPYALQWSTLDGTDMHFVLEALENVMKQVGFKKIECRRKKKPYFAKKQDKEQCQASSSKPPNESETEDPKGAHGWTDLTIRGQLAIGINEVTRALEKDELLLVLVCKSAKPTMITSHLILLSASRAIPACQVPRLSERLAPVLGLTSVLALGFKRSTDAFAEVAKAIIPRLPSLDVPWIQHGTEQSLGSEEIQPMDLQAGELNQSEPGEHPPSHKQKGMDSSRLLSPTTMLQPLKVKKIIPNPNKRRKLPKTKKRISK</sequence>
<dbReference type="PANTHER" id="PTHR46948:SF1">
    <property type="entry name" value="RIBONUCLEASE P PROTEIN SUBUNIT P38"/>
    <property type="match status" value="1"/>
</dbReference>
<dbReference type="CTD" id="10557"/>
<dbReference type="SUPFAM" id="SSF55315">
    <property type="entry name" value="L30e-like"/>
    <property type="match status" value="1"/>
</dbReference>
<feature type="compositionally biased region" description="Basic residues" evidence="1">
    <location>
        <begin position="267"/>
        <end position="281"/>
    </location>
</feature>
<evidence type="ECO:0000313" key="3">
    <source>
        <dbReference type="Proteomes" id="UP001190640"/>
    </source>
</evidence>
<dbReference type="InterPro" id="IPR042848">
    <property type="entry name" value="Rpp38"/>
</dbReference>
<evidence type="ECO:0000259" key="2">
    <source>
        <dbReference type="Pfam" id="PF01248"/>
    </source>
</evidence>
<evidence type="ECO:0000256" key="1">
    <source>
        <dbReference type="SAM" id="MobiDB-lite"/>
    </source>
</evidence>
<keyword evidence="3" id="KW-1185">Reference proteome</keyword>
<dbReference type="GO" id="GO:0001682">
    <property type="term" value="P:tRNA 5'-leader removal"/>
    <property type="evidence" value="ECO:0007669"/>
    <property type="project" value="InterPro"/>
</dbReference>
<feature type="compositionally biased region" description="Polar residues" evidence="1">
    <location>
        <begin position="76"/>
        <end position="86"/>
    </location>
</feature>
<dbReference type="Pfam" id="PF01248">
    <property type="entry name" value="Ribosomal_L7Ae"/>
    <property type="match status" value="1"/>
</dbReference>
<dbReference type="GO" id="GO:0000172">
    <property type="term" value="C:ribonuclease MRP complex"/>
    <property type="evidence" value="ECO:0007669"/>
    <property type="project" value="InterPro"/>
</dbReference>
<reference evidence="4" key="1">
    <citation type="submission" date="2025-08" db="UniProtKB">
        <authorList>
            <consortium name="RefSeq"/>
        </authorList>
    </citation>
    <scope>IDENTIFICATION</scope>
    <source>
        <tissue evidence="4">Blood</tissue>
    </source>
</reference>
<dbReference type="Gene3D" id="3.30.1330.30">
    <property type="match status" value="1"/>
</dbReference>
<dbReference type="KEGG" id="emc:129337650"/>
<dbReference type="RefSeq" id="XP_054847506.1">
    <property type="nucleotide sequence ID" value="XM_054991531.1"/>
</dbReference>
<gene>
    <name evidence="4" type="primary">RPP38</name>
</gene>
<dbReference type="GO" id="GO:0033204">
    <property type="term" value="F:ribonuclease P RNA binding"/>
    <property type="evidence" value="ECO:0007669"/>
    <property type="project" value="TreeGrafter"/>
</dbReference>
<dbReference type="InterPro" id="IPR004038">
    <property type="entry name" value="Ribosomal_eL8/eL30/eS12/Gad45"/>
</dbReference>
<dbReference type="AlphaFoldDB" id="A0AA97K1Z0"/>
<proteinExistence type="predicted"/>
<dbReference type="InterPro" id="IPR029064">
    <property type="entry name" value="Ribosomal_eL30-like_sf"/>
</dbReference>
<evidence type="ECO:0000313" key="4">
    <source>
        <dbReference type="RefSeq" id="XP_054847506.1"/>
    </source>
</evidence>
<feature type="compositionally biased region" description="Basic and acidic residues" evidence="1">
    <location>
        <begin position="230"/>
        <end position="243"/>
    </location>
</feature>
<feature type="region of interest" description="Disordered" evidence="1">
    <location>
        <begin position="224"/>
        <end position="281"/>
    </location>
</feature>
<dbReference type="PANTHER" id="PTHR46948">
    <property type="entry name" value="RIBONUCLEASE P PROTEIN SUBUNIT P38"/>
    <property type="match status" value="1"/>
</dbReference>
<feature type="region of interest" description="Disordered" evidence="1">
    <location>
        <begin position="70"/>
        <end position="98"/>
    </location>
</feature>